<dbReference type="GO" id="GO:0016491">
    <property type="term" value="F:oxidoreductase activity"/>
    <property type="evidence" value="ECO:0007669"/>
    <property type="project" value="InterPro"/>
</dbReference>
<dbReference type="EMBL" id="SEKV01000111">
    <property type="protein sequence ID" value="TFY64055.1"/>
    <property type="molecule type" value="Genomic_DNA"/>
</dbReference>
<accession>A0A4Y9YNS2</accession>
<dbReference type="PANTHER" id="PTHR11732">
    <property type="entry name" value="ALDO/KETO REDUCTASE"/>
    <property type="match status" value="1"/>
</dbReference>
<evidence type="ECO:0000313" key="2">
    <source>
        <dbReference type="EMBL" id="TFY64055.1"/>
    </source>
</evidence>
<comment type="caution">
    <text evidence="2">The sequence shown here is derived from an EMBL/GenBank/DDBJ whole genome shotgun (WGS) entry which is preliminary data.</text>
</comment>
<dbReference type="InterPro" id="IPR023210">
    <property type="entry name" value="NADP_OxRdtase_dom"/>
</dbReference>
<dbReference type="STRING" id="34475.A0A4Y9YNS2"/>
<feature type="domain" description="NADP-dependent oxidoreductase" evidence="1">
    <location>
        <begin position="12"/>
        <end position="173"/>
    </location>
</feature>
<dbReference type="Pfam" id="PF00248">
    <property type="entry name" value="Aldo_ket_red"/>
    <property type="match status" value="1"/>
</dbReference>
<name>A0A4Y9YNS2_9APHY</name>
<dbReference type="InterPro" id="IPR036812">
    <property type="entry name" value="NAD(P)_OxRdtase_dom_sf"/>
</dbReference>
<protein>
    <recommendedName>
        <fullName evidence="1">NADP-dependent oxidoreductase domain-containing protein</fullName>
    </recommendedName>
</protein>
<dbReference type="SUPFAM" id="SSF51430">
    <property type="entry name" value="NAD(P)-linked oxidoreductase"/>
    <property type="match status" value="1"/>
</dbReference>
<dbReference type="AlphaFoldDB" id="A0A4Y9YNS2"/>
<sequence length="182" mass="20777">MTTAKIIYGTAWKKERTTELVVSAVVNGFRAIDTAGQPKHYNEELVGEALEILQKQHDIKREDLWIQTKFTSLGGQDRSKPLPYNPSDPIPTQIQTSVQNSLKNLRTTYLDSLLLHSPLSRLPDTVAAWRALVELQDSGTVRTIGMSNTYDVRILEKLEQETGRRVQVVQNRWFEGNAWDRE</sequence>
<gene>
    <name evidence="2" type="ORF">EVJ58_g2874</name>
</gene>
<evidence type="ECO:0000313" key="3">
    <source>
        <dbReference type="Proteomes" id="UP000298390"/>
    </source>
</evidence>
<organism evidence="2 3">
    <name type="scientific">Rhodofomes roseus</name>
    <dbReference type="NCBI Taxonomy" id="34475"/>
    <lineage>
        <taxon>Eukaryota</taxon>
        <taxon>Fungi</taxon>
        <taxon>Dikarya</taxon>
        <taxon>Basidiomycota</taxon>
        <taxon>Agaricomycotina</taxon>
        <taxon>Agaricomycetes</taxon>
        <taxon>Polyporales</taxon>
        <taxon>Rhodofomes</taxon>
    </lineage>
</organism>
<dbReference type="Gene3D" id="3.20.20.100">
    <property type="entry name" value="NADP-dependent oxidoreductase domain"/>
    <property type="match status" value="1"/>
</dbReference>
<evidence type="ECO:0000259" key="1">
    <source>
        <dbReference type="Pfam" id="PF00248"/>
    </source>
</evidence>
<feature type="non-terminal residue" evidence="2">
    <location>
        <position position="182"/>
    </location>
</feature>
<proteinExistence type="predicted"/>
<dbReference type="InterPro" id="IPR020471">
    <property type="entry name" value="AKR"/>
</dbReference>
<reference evidence="2 3" key="1">
    <citation type="submission" date="2019-01" db="EMBL/GenBank/DDBJ databases">
        <title>Genome sequencing of the rare red list fungi Fomitopsis rosea.</title>
        <authorList>
            <person name="Buettner E."/>
            <person name="Kellner H."/>
        </authorList>
    </citation>
    <scope>NUCLEOTIDE SEQUENCE [LARGE SCALE GENOMIC DNA]</scope>
    <source>
        <strain evidence="2 3">DSM 105464</strain>
    </source>
</reference>
<dbReference type="Proteomes" id="UP000298390">
    <property type="component" value="Unassembled WGS sequence"/>
</dbReference>